<accession>A0A7S2HER0</accession>
<dbReference type="PROSITE" id="PS50231">
    <property type="entry name" value="RICIN_B_LECTIN"/>
    <property type="match status" value="1"/>
</dbReference>
<feature type="region of interest" description="Disordered" evidence="1">
    <location>
        <begin position="441"/>
        <end position="463"/>
    </location>
</feature>
<evidence type="ECO:0000313" key="3">
    <source>
        <dbReference type="EMBL" id="CAD9488535.1"/>
    </source>
</evidence>
<name>A0A7S2HER0_9DINO</name>
<feature type="region of interest" description="Disordered" evidence="1">
    <location>
        <begin position="480"/>
        <end position="502"/>
    </location>
</feature>
<protein>
    <recommendedName>
        <fullName evidence="2">VWFD domain-containing protein</fullName>
    </recommendedName>
</protein>
<dbReference type="Pfam" id="PF00652">
    <property type="entry name" value="Ricin_B_lectin"/>
    <property type="match status" value="1"/>
</dbReference>
<dbReference type="SUPFAM" id="SSF50370">
    <property type="entry name" value="Ricin B-like lectins"/>
    <property type="match status" value="1"/>
</dbReference>
<dbReference type="InterPro" id="IPR001846">
    <property type="entry name" value="VWF_type-D"/>
</dbReference>
<evidence type="ECO:0000259" key="2">
    <source>
        <dbReference type="PROSITE" id="PS51233"/>
    </source>
</evidence>
<feature type="region of interest" description="Disordered" evidence="1">
    <location>
        <begin position="223"/>
        <end position="244"/>
    </location>
</feature>
<sequence>MVDLVVRAAGPYDPQTPDANGLHGRFGNINLKTGGSVNLTFSFEDSETKAPVKVEAFEITFFDLDHGAEGRDTEKIIVGGFDTYVAAEAHEFASADAGEGRSAFESSSRGNGCDNPSDPYLLEVVSCRGVTSDQRKRSVMLLFTDTASFDVRFEVGSVAPERWGRNLLFAGASALADLCPPPTTTAAAPLASTSVAAATTLAASSAAASAASAAADVLTTVAPSSAAPSTASRTTTSDSVATTPAAISSTIPPISTAAPGSAAALGSGAMPSSVGDHSSDGPARAPEGICVIWGDPHVNVFDHGKLQRHGRGSDIIFLDTGDYWLLKSTDISIQGRYVSGPRGGAASMGAVAVGGPFLAGHVLVVEAMSGQVTWDGEAILQDMPSDFEAPGLVSANFHAGDARAEMRLKHTPLRTLDAQFPHGVRLTVNRWRDHIDAMITASPQPGGQDGHCGNFNGDGGDDTVQAIQQRDSHQVRADQGLFGESPAPSSDHHQRSLSDCADEVRRRAEERCSIAASQAGGKATEDFMKSCVFDVCFAGEEFAEQAASMQKQMIARAIDVAAVHPHMTFTLPSMEEGQIRWTENPSLCWRVDGVSAGDDLVGELQARVVLGHCDEDFPASMRWRVPFGGLGEIQWAADPSMCVDVPGGGAVSGTPLQLWKCHGGHPNMQFAIPAAGGAGAIRWASHADLCADVAKGSTAQGTAIQLWKCGSDEASAGA</sequence>
<feature type="compositionally biased region" description="Basic and acidic residues" evidence="1">
    <location>
        <begin position="490"/>
        <end position="502"/>
    </location>
</feature>
<feature type="domain" description="VWFD" evidence="2">
    <location>
        <begin position="288"/>
        <end position="494"/>
    </location>
</feature>
<dbReference type="AlphaFoldDB" id="A0A7S2HER0"/>
<dbReference type="InterPro" id="IPR000772">
    <property type="entry name" value="Ricin_B_lectin"/>
</dbReference>
<reference evidence="3" key="1">
    <citation type="submission" date="2021-01" db="EMBL/GenBank/DDBJ databases">
        <authorList>
            <person name="Corre E."/>
            <person name="Pelletier E."/>
            <person name="Niang G."/>
            <person name="Scheremetjew M."/>
            <person name="Finn R."/>
            <person name="Kale V."/>
            <person name="Holt S."/>
            <person name="Cochrane G."/>
            <person name="Meng A."/>
            <person name="Brown T."/>
            <person name="Cohen L."/>
        </authorList>
    </citation>
    <scope>NUCLEOTIDE SEQUENCE</scope>
    <source>
        <strain evidence="3">RCC3387</strain>
    </source>
</reference>
<organism evidence="3">
    <name type="scientific">Zooxanthella nutricula</name>
    <dbReference type="NCBI Taxonomy" id="1333877"/>
    <lineage>
        <taxon>Eukaryota</taxon>
        <taxon>Sar</taxon>
        <taxon>Alveolata</taxon>
        <taxon>Dinophyceae</taxon>
        <taxon>Peridiniales</taxon>
        <taxon>Peridiniales incertae sedis</taxon>
        <taxon>Zooxanthella</taxon>
    </lineage>
</organism>
<dbReference type="InterPro" id="IPR035992">
    <property type="entry name" value="Ricin_B-like_lectins"/>
</dbReference>
<gene>
    <name evidence="3" type="ORF">BRAN1462_LOCUS1890</name>
</gene>
<dbReference type="CDD" id="cd00161">
    <property type="entry name" value="beta-trefoil_Ricin-like"/>
    <property type="match status" value="1"/>
</dbReference>
<evidence type="ECO:0000256" key="1">
    <source>
        <dbReference type="SAM" id="MobiDB-lite"/>
    </source>
</evidence>
<dbReference type="Gene3D" id="2.80.10.50">
    <property type="match status" value="2"/>
</dbReference>
<dbReference type="EMBL" id="HBGW01002894">
    <property type="protein sequence ID" value="CAD9488535.1"/>
    <property type="molecule type" value="Transcribed_RNA"/>
</dbReference>
<proteinExistence type="predicted"/>
<dbReference type="PROSITE" id="PS51233">
    <property type="entry name" value="VWFD"/>
    <property type="match status" value="1"/>
</dbReference>